<dbReference type="GO" id="GO:0043025">
    <property type="term" value="C:neuronal cell body"/>
    <property type="evidence" value="ECO:0007669"/>
    <property type="project" value="TreeGrafter"/>
</dbReference>
<evidence type="ECO:0000256" key="5">
    <source>
        <dbReference type="ARBA" id="ARBA00022882"/>
    </source>
</evidence>
<feature type="compositionally biased region" description="Acidic residues" evidence="10">
    <location>
        <begin position="27"/>
        <end position="36"/>
    </location>
</feature>
<protein>
    <submittedName>
        <fullName evidence="11">Uncharacterized protein</fullName>
    </submittedName>
</protein>
<dbReference type="Proteomes" id="UP001044222">
    <property type="component" value="Unassembled WGS sequence"/>
</dbReference>
<dbReference type="GO" id="GO:0007268">
    <property type="term" value="P:chemical synaptic transmission"/>
    <property type="evidence" value="ECO:0007669"/>
    <property type="project" value="TreeGrafter"/>
</dbReference>
<feature type="region of interest" description="Disordered" evidence="10">
    <location>
        <begin position="1"/>
        <end position="189"/>
    </location>
</feature>
<evidence type="ECO:0000313" key="11">
    <source>
        <dbReference type="EMBL" id="KAG5854017.1"/>
    </source>
</evidence>
<evidence type="ECO:0000256" key="8">
    <source>
        <dbReference type="ARBA" id="ARBA00023303"/>
    </source>
</evidence>
<gene>
    <name evidence="11" type="ORF">ANANG_G00033030</name>
</gene>
<evidence type="ECO:0000256" key="9">
    <source>
        <dbReference type="ARBA" id="ARBA00036634"/>
    </source>
</evidence>
<dbReference type="EMBL" id="JAFIRN010000002">
    <property type="protein sequence ID" value="KAG5854017.1"/>
    <property type="molecule type" value="Genomic_DNA"/>
</dbReference>
<dbReference type="PANTHER" id="PTHR45628:SF3">
    <property type="entry name" value="VOLTAGE-DEPENDENT P_Q-TYPE CALCIUM CHANNEL SUBUNIT ALPHA-1A"/>
    <property type="match status" value="1"/>
</dbReference>
<evidence type="ECO:0000256" key="2">
    <source>
        <dbReference type="ARBA" id="ARBA00022448"/>
    </source>
</evidence>
<keyword evidence="5" id="KW-0851">Voltage-gated channel</keyword>
<feature type="compositionally biased region" description="Basic and acidic residues" evidence="10">
    <location>
        <begin position="54"/>
        <end position="63"/>
    </location>
</feature>
<evidence type="ECO:0000256" key="1">
    <source>
        <dbReference type="ARBA" id="ARBA00004651"/>
    </source>
</evidence>
<evidence type="ECO:0000256" key="7">
    <source>
        <dbReference type="ARBA" id="ARBA00023157"/>
    </source>
</evidence>
<keyword evidence="4" id="KW-0677">Repeat</keyword>
<reference evidence="11" key="1">
    <citation type="submission" date="2021-01" db="EMBL/GenBank/DDBJ databases">
        <title>A chromosome-scale assembly of European eel, Anguilla anguilla.</title>
        <authorList>
            <person name="Henkel C."/>
            <person name="Jong-Raadsen S.A."/>
            <person name="Dufour S."/>
            <person name="Weltzien F.-A."/>
            <person name="Palstra A.P."/>
            <person name="Pelster B."/>
            <person name="Spaink H.P."/>
            <person name="Van Den Thillart G.E."/>
            <person name="Jansen H."/>
            <person name="Zahm M."/>
            <person name="Klopp C."/>
            <person name="Cedric C."/>
            <person name="Louis A."/>
            <person name="Berthelot C."/>
            <person name="Parey E."/>
            <person name="Roest Crollius H."/>
            <person name="Montfort J."/>
            <person name="Robinson-Rechavi M."/>
            <person name="Bucao C."/>
            <person name="Bouchez O."/>
            <person name="Gislard M."/>
            <person name="Lluch J."/>
            <person name="Milhes M."/>
            <person name="Lampietro C."/>
            <person name="Lopez Roques C."/>
            <person name="Donnadieu C."/>
            <person name="Braasch I."/>
            <person name="Desvignes T."/>
            <person name="Postlethwait J."/>
            <person name="Bobe J."/>
            <person name="Guiguen Y."/>
            <person name="Dirks R."/>
        </authorList>
    </citation>
    <scope>NUCLEOTIDE SEQUENCE</scope>
    <source>
        <strain evidence="11">Tag_6206</strain>
        <tissue evidence="11">Liver</tissue>
    </source>
</reference>
<feature type="compositionally biased region" description="Low complexity" evidence="10">
    <location>
        <begin position="133"/>
        <end position="146"/>
    </location>
</feature>
<feature type="compositionally biased region" description="Polar residues" evidence="10">
    <location>
        <begin position="95"/>
        <end position="110"/>
    </location>
</feature>
<organism evidence="11 12">
    <name type="scientific">Anguilla anguilla</name>
    <name type="common">European freshwater eel</name>
    <name type="synonym">Muraena anguilla</name>
    <dbReference type="NCBI Taxonomy" id="7936"/>
    <lineage>
        <taxon>Eukaryota</taxon>
        <taxon>Metazoa</taxon>
        <taxon>Chordata</taxon>
        <taxon>Craniata</taxon>
        <taxon>Vertebrata</taxon>
        <taxon>Euteleostomi</taxon>
        <taxon>Actinopterygii</taxon>
        <taxon>Neopterygii</taxon>
        <taxon>Teleostei</taxon>
        <taxon>Anguilliformes</taxon>
        <taxon>Anguillidae</taxon>
        <taxon>Anguilla</taxon>
    </lineage>
</organism>
<comment type="caution">
    <text evidence="11">The sequence shown here is derived from an EMBL/GenBank/DDBJ whole genome shotgun (WGS) entry which is preliminary data.</text>
</comment>
<sequence length="331" mass="36011">MDGHGASPRRDGAARAPAPRQHRRPPDDEEGEEEEEGGGRGSRHRGPGPDGGGDSDHMDETDRRQRRHRHGTQSTNDNEGRKDRERVRQHRGRNSEGQGNGPTLSTTRPIQQLVPRQDSQRSEDMDNPPPGPATARTAPATPSTPSTAPPPGQSAGKGPESRHPHQPRPGPTPGRTAGTRPEHTAVDMPPVYPSINAILQVNKNANTEPSPKKDEEKKEEAGDDDNGDEGGTKPMPPFSSMFILSTTNPFRRLCHYIVTLRYFEMCILLVIGMSSIALAAEDPVQANSPRNNVSLPLTNRIPLSVRPSSSASMPTACACPVNLRVPHWAWF</sequence>
<keyword evidence="2" id="KW-0813">Transport</keyword>
<dbReference type="GO" id="GO:0005891">
    <property type="term" value="C:voltage-gated calcium channel complex"/>
    <property type="evidence" value="ECO:0007669"/>
    <property type="project" value="TreeGrafter"/>
</dbReference>
<feature type="compositionally biased region" description="Basic and acidic residues" evidence="10">
    <location>
        <begin position="210"/>
        <end position="220"/>
    </location>
</feature>
<dbReference type="PANTHER" id="PTHR45628">
    <property type="entry name" value="VOLTAGE-DEPENDENT CALCIUM CHANNEL TYPE A SUBUNIT ALPHA-1"/>
    <property type="match status" value="1"/>
</dbReference>
<evidence type="ECO:0000313" key="12">
    <source>
        <dbReference type="Proteomes" id="UP001044222"/>
    </source>
</evidence>
<comment type="subcellular location">
    <subcellularLocation>
        <location evidence="1">Cell membrane</location>
        <topology evidence="1">Multi-pass membrane protein</topology>
    </subcellularLocation>
</comment>
<accession>A0A9D3MUG1</accession>
<dbReference type="GO" id="GO:0008331">
    <property type="term" value="F:high voltage-gated calcium channel activity"/>
    <property type="evidence" value="ECO:0007669"/>
    <property type="project" value="TreeGrafter"/>
</dbReference>
<keyword evidence="8" id="KW-0407">Ion channel</keyword>
<dbReference type="AlphaFoldDB" id="A0A9D3MUG1"/>
<keyword evidence="3" id="KW-0472">Membrane</keyword>
<dbReference type="GO" id="GO:0045202">
    <property type="term" value="C:synapse"/>
    <property type="evidence" value="ECO:0007669"/>
    <property type="project" value="GOC"/>
</dbReference>
<keyword evidence="7" id="KW-1015">Disulfide bond</keyword>
<evidence type="ECO:0000256" key="3">
    <source>
        <dbReference type="ARBA" id="ARBA00022475"/>
    </source>
</evidence>
<evidence type="ECO:0000256" key="10">
    <source>
        <dbReference type="SAM" id="MobiDB-lite"/>
    </source>
</evidence>
<feature type="compositionally biased region" description="Basic and acidic residues" evidence="10">
    <location>
        <begin position="1"/>
        <end position="13"/>
    </location>
</feature>
<dbReference type="GO" id="GO:0098703">
    <property type="term" value="P:calcium ion import across plasma membrane"/>
    <property type="evidence" value="ECO:0007669"/>
    <property type="project" value="TreeGrafter"/>
</dbReference>
<keyword evidence="6" id="KW-0406">Ion transport</keyword>
<comment type="catalytic activity">
    <reaction evidence="9">
        <text>Ca(2+)(in) = Ca(2+)(out)</text>
        <dbReference type="Rhea" id="RHEA:29671"/>
        <dbReference type="ChEBI" id="CHEBI:29108"/>
    </reaction>
</comment>
<keyword evidence="3" id="KW-1003">Cell membrane</keyword>
<dbReference type="InterPro" id="IPR050599">
    <property type="entry name" value="VDCC_alpha-1_subunit"/>
</dbReference>
<evidence type="ECO:0000256" key="6">
    <source>
        <dbReference type="ARBA" id="ARBA00023065"/>
    </source>
</evidence>
<feature type="region of interest" description="Disordered" evidence="10">
    <location>
        <begin position="202"/>
        <end position="238"/>
    </location>
</feature>
<proteinExistence type="predicted"/>
<name>A0A9D3MUG1_ANGAN</name>
<evidence type="ECO:0000256" key="4">
    <source>
        <dbReference type="ARBA" id="ARBA00022737"/>
    </source>
</evidence>
<keyword evidence="12" id="KW-1185">Reference proteome</keyword>